<dbReference type="Proteomes" id="UP000515788">
    <property type="component" value="Chromosome 4"/>
</dbReference>
<evidence type="ECO:0000313" key="2">
    <source>
        <dbReference type="EMBL" id="QLL32528.1"/>
    </source>
</evidence>
<name>A0A7G3ZG92_9SACH</name>
<dbReference type="Pfam" id="PF01803">
    <property type="entry name" value="LIM_bind"/>
    <property type="match status" value="1"/>
</dbReference>
<evidence type="ECO:0008006" key="4">
    <source>
        <dbReference type="Google" id="ProtNLM"/>
    </source>
</evidence>
<dbReference type="EMBL" id="CP059249">
    <property type="protein sequence ID" value="QLL32528.1"/>
    <property type="molecule type" value="Genomic_DNA"/>
</dbReference>
<gene>
    <name evidence="2" type="ORF">HG536_0D00500</name>
</gene>
<protein>
    <recommendedName>
        <fullName evidence="4">Morphogenetic regulator of filamentous growth protein 1</fullName>
    </recommendedName>
</protein>
<dbReference type="PANTHER" id="PTHR10378">
    <property type="entry name" value="LIM DOMAIN-BINDING PROTEIN"/>
    <property type="match status" value="1"/>
</dbReference>
<dbReference type="InterPro" id="IPR029005">
    <property type="entry name" value="LIM-bd/SEUSS"/>
</dbReference>
<feature type="compositionally biased region" description="Polar residues" evidence="1">
    <location>
        <begin position="186"/>
        <end position="199"/>
    </location>
</feature>
<feature type="region of interest" description="Disordered" evidence="1">
    <location>
        <begin position="498"/>
        <end position="600"/>
    </location>
</feature>
<feature type="compositionally biased region" description="Basic and acidic residues" evidence="1">
    <location>
        <begin position="416"/>
        <end position="435"/>
    </location>
</feature>
<sequence length="600" mass="66245">MRDSRRQQPVRSDRQQPMDRSGEHVIHNGHQGMFPRQNTMPMQPAVYHYEGQQQHIPNVAQMQPPFSMGSQMGNAPYNGVPMSGTMSGSTGPTPFQGVPQPGLAPGMVPTPQFEPVEQNRFAPAHYSRPLPNQAYAAFDNSGKPLSGGFMPSSNKPVASADATTAAGGAGYSGQYPADFLTQTYMGSTLSSDTGGTNEENVNKRKSSQEDDMQGGRRIPMTGQSPMATQSPMVSALRFEYLRKYQAEQALLQIYGIIDAINVAGPLIHDLTFWRKLSDYYFSPRASVRHTRKLGADYRLFEFAMPLLPIMWVTLSTLDVQKIEISMSQIRTEVLSNGSIVFHTPALKSTYYYSDGSYVTNHSQLKGCFNASLKIQWLDIFMYKFSPGIEWSSLERVLARPNLRLRNILKAAEMSGSEERTNNNRSVNEKPEDHNGFNELRSNFSVFKSIPGQGLHERLLRMFQVSDVMSTLSDLCVYQRDQKIKSPLEALDLFVKQNRDESTSNSMENIGALHPTDGGGMARGKSFPAKEDQVSVGSTPTACSPQDVRGNRPAVGESGSQPKRSRPSKVISRASKGSSSSTPTSESFDCNGIPGTKKIKF</sequence>
<organism evidence="2 3">
    <name type="scientific">Torulaspora globosa</name>
    <dbReference type="NCBI Taxonomy" id="48254"/>
    <lineage>
        <taxon>Eukaryota</taxon>
        <taxon>Fungi</taxon>
        <taxon>Dikarya</taxon>
        <taxon>Ascomycota</taxon>
        <taxon>Saccharomycotina</taxon>
        <taxon>Saccharomycetes</taxon>
        <taxon>Saccharomycetales</taxon>
        <taxon>Saccharomycetaceae</taxon>
        <taxon>Torulaspora</taxon>
    </lineage>
</organism>
<feature type="region of interest" description="Disordered" evidence="1">
    <location>
        <begin position="1"/>
        <end position="24"/>
    </location>
</feature>
<evidence type="ECO:0000313" key="3">
    <source>
        <dbReference type="Proteomes" id="UP000515788"/>
    </source>
</evidence>
<dbReference type="AlphaFoldDB" id="A0A7G3ZG92"/>
<feature type="compositionally biased region" description="Polar residues" evidence="1">
    <location>
        <begin position="534"/>
        <end position="543"/>
    </location>
</feature>
<keyword evidence="3" id="KW-1185">Reference proteome</keyword>
<proteinExistence type="predicted"/>
<dbReference type="KEGG" id="tgb:HG536_0D00500"/>
<feature type="region of interest" description="Disordered" evidence="1">
    <location>
        <begin position="413"/>
        <end position="435"/>
    </location>
</feature>
<feature type="compositionally biased region" description="Low complexity" evidence="1">
    <location>
        <begin position="567"/>
        <end position="586"/>
    </location>
</feature>
<dbReference type="GeneID" id="59325696"/>
<dbReference type="RefSeq" id="XP_037139203.1">
    <property type="nucleotide sequence ID" value="XM_037283307.1"/>
</dbReference>
<feature type="region of interest" description="Disordered" evidence="1">
    <location>
        <begin position="186"/>
        <end position="227"/>
    </location>
</feature>
<dbReference type="OrthoDB" id="774557at2759"/>
<accession>A0A7G3ZG92</accession>
<reference evidence="2 3" key="1">
    <citation type="submission" date="2020-06" db="EMBL/GenBank/DDBJ databases">
        <title>The yeast mating-type switching endonuclease HO is a domesticated member of an unorthodox homing genetic element family.</title>
        <authorList>
            <person name="Coughlan A.Y."/>
            <person name="Lombardi L."/>
            <person name="Braun-Galleani S."/>
            <person name="Martos A.R."/>
            <person name="Galeote V."/>
            <person name="Bigey F."/>
            <person name="Dequin S."/>
            <person name="Byrne K.P."/>
            <person name="Wolfe K.H."/>
        </authorList>
    </citation>
    <scope>NUCLEOTIDE SEQUENCE [LARGE SCALE GENOMIC DNA]</scope>
    <source>
        <strain evidence="2 3">CBS764</strain>
    </source>
</reference>
<evidence type="ECO:0000256" key="1">
    <source>
        <dbReference type="SAM" id="MobiDB-lite"/>
    </source>
</evidence>